<evidence type="ECO:0000313" key="19">
    <source>
        <dbReference type="EMBL" id="MSC34453.1"/>
    </source>
</evidence>
<comment type="similarity">
    <text evidence="16">Belongs to the MurB family.</text>
</comment>
<dbReference type="GO" id="GO:0051301">
    <property type="term" value="P:cell division"/>
    <property type="evidence" value="ECO:0007669"/>
    <property type="project" value="UniProtKB-KW"/>
</dbReference>
<keyword evidence="13 16" id="KW-0131">Cell cycle</keyword>
<evidence type="ECO:0000256" key="12">
    <source>
        <dbReference type="ARBA" id="ARBA00023002"/>
    </source>
</evidence>
<dbReference type="SUPFAM" id="SSF56176">
    <property type="entry name" value="FAD-binding/transporter-associated domain-like"/>
    <property type="match status" value="1"/>
</dbReference>
<evidence type="ECO:0000256" key="4">
    <source>
        <dbReference type="ARBA" id="ARBA00004752"/>
    </source>
</evidence>
<dbReference type="GO" id="GO:0005829">
    <property type="term" value="C:cytosol"/>
    <property type="evidence" value="ECO:0007669"/>
    <property type="project" value="TreeGrafter"/>
</dbReference>
<keyword evidence="5 16" id="KW-0963">Cytoplasm</keyword>
<dbReference type="InterPro" id="IPR016169">
    <property type="entry name" value="FAD-bd_PCMH_sub2"/>
</dbReference>
<dbReference type="Proteomes" id="UP000480929">
    <property type="component" value="Unassembled WGS sequence"/>
</dbReference>
<evidence type="ECO:0000313" key="21">
    <source>
        <dbReference type="Proteomes" id="UP000480929"/>
    </source>
</evidence>
<comment type="caution">
    <text evidence="18">The sequence shown here is derived from an EMBL/GenBank/DDBJ whole genome shotgun (WGS) entry which is preliminary data.</text>
</comment>
<dbReference type="EC" id="1.3.1.98" evidence="16"/>
<dbReference type="Pfam" id="PF01565">
    <property type="entry name" value="FAD_binding_4"/>
    <property type="match status" value="1"/>
</dbReference>
<keyword evidence="11 16" id="KW-0573">Peptidoglycan synthesis</keyword>
<dbReference type="PANTHER" id="PTHR21071">
    <property type="entry name" value="UDP-N-ACETYLENOLPYRUVOYLGLUCOSAMINE REDUCTASE"/>
    <property type="match status" value="1"/>
</dbReference>
<dbReference type="GO" id="GO:0008360">
    <property type="term" value="P:regulation of cell shape"/>
    <property type="evidence" value="ECO:0007669"/>
    <property type="project" value="UniProtKB-KW"/>
</dbReference>
<name>A0A6N7SA03_9FIRM</name>
<evidence type="ECO:0000256" key="5">
    <source>
        <dbReference type="ARBA" id="ARBA00022490"/>
    </source>
</evidence>
<sequence>MPMDFNFIQELQQKKIAIERRVTMAPYTSFRIGGAAELIALPDTADKLRACILSAQQAKIPYRILGQASNVLIASSGYPGMIILLRSNWAKLNVEGTLLKADGGLTIKRLCDGAMQAELSGLERLYGIPGSVGGALHNNSGAFGTELSELLESAQVLIQGQERTLTRDQLQFGYRRSLLNDQNHVLLSAAFRLKPGQRHTIRRLMEETMERRKLKQPLEYPSAGSVFKRPEGHYASALIDQCGLKGRQIGGAQVSEKHAGFIINRSQASSDDVQALISHIQKEVYAETSVTLECEIESL</sequence>
<reference evidence="20 21" key="1">
    <citation type="journal article" date="2019" name="Nat. Med.">
        <title>A library of human gut bacterial isolates paired with longitudinal multiomics data enables mechanistic microbiome research.</title>
        <authorList>
            <person name="Poyet M."/>
            <person name="Groussin M."/>
            <person name="Gibbons S.M."/>
            <person name="Avila-Pacheco J."/>
            <person name="Jiang X."/>
            <person name="Kearney S.M."/>
            <person name="Perrotta A.R."/>
            <person name="Berdy B."/>
            <person name="Zhao S."/>
            <person name="Lieberman T.D."/>
            <person name="Swanson P.K."/>
            <person name="Smith M."/>
            <person name="Roesemann S."/>
            <person name="Alexander J.E."/>
            <person name="Rich S.A."/>
            <person name="Livny J."/>
            <person name="Vlamakis H."/>
            <person name="Clish C."/>
            <person name="Bullock K."/>
            <person name="Deik A."/>
            <person name="Scott J."/>
            <person name="Pierce K.A."/>
            <person name="Xavier R.J."/>
            <person name="Alm E.J."/>
        </authorList>
    </citation>
    <scope>NUCLEOTIDE SEQUENCE [LARGE SCALE GENOMIC DNA]</scope>
    <source>
        <strain evidence="18 20">BIOML-A4</strain>
        <strain evidence="19 21">BIOML-A5</strain>
    </source>
</reference>
<evidence type="ECO:0000256" key="11">
    <source>
        <dbReference type="ARBA" id="ARBA00022984"/>
    </source>
</evidence>
<feature type="domain" description="FAD-binding PCMH-type" evidence="17">
    <location>
        <begin position="31"/>
        <end position="196"/>
    </location>
</feature>
<dbReference type="Gene3D" id="3.30.43.10">
    <property type="entry name" value="Uridine Diphospho-n-acetylenolpyruvylglucosamine Reductase, domain 2"/>
    <property type="match status" value="1"/>
</dbReference>
<dbReference type="PANTHER" id="PTHR21071:SF4">
    <property type="entry name" value="UDP-N-ACETYLENOLPYRUVOYLGLUCOSAMINE REDUCTASE"/>
    <property type="match status" value="1"/>
</dbReference>
<dbReference type="Proteomes" id="UP000433575">
    <property type="component" value="Unassembled WGS sequence"/>
</dbReference>
<dbReference type="GO" id="GO:0071949">
    <property type="term" value="F:FAD binding"/>
    <property type="evidence" value="ECO:0007669"/>
    <property type="project" value="InterPro"/>
</dbReference>
<comment type="subcellular location">
    <subcellularLocation>
        <location evidence="3 16">Cytoplasm</location>
    </subcellularLocation>
</comment>
<evidence type="ECO:0000256" key="9">
    <source>
        <dbReference type="ARBA" id="ARBA00022857"/>
    </source>
</evidence>
<dbReference type="Gene3D" id="3.90.78.10">
    <property type="entry name" value="UDP-N-acetylenolpyruvoylglucosamine reductase, C-terminal domain"/>
    <property type="match status" value="1"/>
</dbReference>
<evidence type="ECO:0000256" key="15">
    <source>
        <dbReference type="ARBA" id="ARBA00048914"/>
    </source>
</evidence>
<dbReference type="GO" id="GO:0009252">
    <property type="term" value="P:peptidoglycan biosynthetic process"/>
    <property type="evidence" value="ECO:0007669"/>
    <property type="project" value="UniProtKB-UniRule"/>
</dbReference>
<dbReference type="GO" id="GO:0071555">
    <property type="term" value="P:cell wall organization"/>
    <property type="evidence" value="ECO:0007669"/>
    <property type="project" value="UniProtKB-KW"/>
</dbReference>
<proteinExistence type="inferred from homology"/>
<dbReference type="HAMAP" id="MF_00037">
    <property type="entry name" value="MurB"/>
    <property type="match status" value="1"/>
</dbReference>
<comment type="function">
    <text evidence="2 16">Cell wall formation.</text>
</comment>
<dbReference type="EMBL" id="WKPI01000035">
    <property type="protein sequence ID" value="MSC34453.1"/>
    <property type="molecule type" value="Genomic_DNA"/>
</dbReference>
<dbReference type="Gene3D" id="3.30.465.10">
    <property type="match status" value="1"/>
</dbReference>
<dbReference type="InterPro" id="IPR016167">
    <property type="entry name" value="FAD-bd_PCMH_sub1"/>
</dbReference>
<keyword evidence="9 16" id="KW-0521">NADP</keyword>
<dbReference type="OrthoDB" id="9804753at2"/>
<dbReference type="InterPro" id="IPR006094">
    <property type="entry name" value="Oxid_FAD_bind_N"/>
</dbReference>
<evidence type="ECO:0000256" key="3">
    <source>
        <dbReference type="ARBA" id="ARBA00004496"/>
    </source>
</evidence>
<dbReference type="UniPathway" id="UPA00219"/>
<keyword evidence="6 16" id="KW-0132">Cell division</keyword>
<comment type="cofactor">
    <cofactor evidence="1 16">
        <name>FAD</name>
        <dbReference type="ChEBI" id="CHEBI:57692"/>
    </cofactor>
</comment>
<evidence type="ECO:0000313" key="20">
    <source>
        <dbReference type="Proteomes" id="UP000433575"/>
    </source>
</evidence>
<dbReference type="GO" id="GO:0008762">
    <property type="term" value="F:UDP-N-acetylmuramate dehydrogenase activity"/>
    <property type="evidence" value="ECO:0007669"/>
    <property type="project" value="UniProtKB-UniRule"/>
</dbReference>
<dbReference type="InterPro" id="IPR016166">
    <property type="entry name" value="FAD-bd_PCMH"/>
</dbReference>
<dbReference type="InterPro" id="IPR036635">
    <property type="entry name" value="MurB_C_sf"/>
</dbReference>
<feature type="active site" evidence="16">
    <location>
        <position position="175"/>
    </location>
</feature>
<dbReference type="NCBIfam" id="TIGR00179">
    <property type="entry name" value="murB"/>
    <property type="match status" value="1"/>
</dbReference>
<keyword evidence="8 16" id="KW-0274">FAD</keyword>
<dbReference type="AlphaFoldDB" id="A0A6N7SA03"/>
<dbReference type="InterPro" id="IPR011601">
    <property type="entry name" value="MurB_C"/>
</dbReference>
<dbReference type="InterPro" id="IPR036318">
    <property type="entry name" value="FAD-bd_PCMH-like_sf"/>
</dbReference>
<evidence type="ECO:0000313" key="18">
    <source>
        <dbReference type="EMBL" id="MSA90723.1"/>
    </source>
</evidence>
<keyword evidence="10 16" id="KW-0133">Cell shape</keyword>
<evidence type="ECO:0000256" key="7">
    <source>
        <dbReference type="ARBA" id="ARBA00022630"/>
    </source>
</evidence>
<comment type="catalytic activity">
    <reaction evidence="15 16">
        <text>UDP-N-acetyl-alpha-D-muramate + NADP(+) = UDP-N-acetyl-3-O-(1-carboxyvinyl)-alpha-D-glucosamine + NADPH + H(+)</text>
        <dbReference type="Rhea" id="RHEA:12248"/>
        <dbReference type="ChEBI" id="CHEBI:15378"/>
        <dbReference type="ChEBI" id="CHEBI:57783"/>
        <dbReference type="ChEBI" id="CHEBI:58349"/>
        <dbReference type="ChEBI" id="CHEBI:68483"/>
        <dbReference type="ChEBI" id="CHEBI:70757"/>
        <dbReference type="EC" id="1.3.1.98"/>
    </reaction>
</comment>
<feature type="active site" evidence="16">
    <location>
        <position position="295"/>
    </location>
</feature>
<keyword evidence="7 16" id="KW-0285">Flavoprotein</keyword>
<feature type="active site" description="Proton donor" evidence="16">
    <location>
        <position position="225"/>
    </location>
</feature>
<evidence type="ECO:0000256" key="2">
    <source>
        <dbReference type="ARBA" id="ARBA00003921"/>
    </source>
</evidence>
<dbReference type="RefSeq" id="WP_154240087.1">
    <property type="nucleotide sequence ID" value="NZ_CALJPI010000276.1"/>
</dbReference>
<evidence type="ECO:0000259" key="17">
    <source>
        <dbReference type="PROSITE" id="PS51387"/>
    </source>
</evidence>
<keyword evidence="12 16" id="KW-0560">Oxidoreductase</keyword>
<evidence type="ECO:0000256" key="14">
    <source>
        <dbReference type="ARBA" id="ARBA00023316"/>
    </source>
</evidence>
<evidence type="ECO:0000256" key="16">
    <source>
        <dbReference type="HAMAP-Rule" id="MF_00037"/>
    </source>
</evidence>
<dbReference type="Pfam" id="PF02873">
    <property type="entry name" value="MurB_C"/>
    <property type="match status" value="1"/>
</dbReference>
<dbReference type="InterPro" id="IPR003170">
    <property type="entry name" value="MurB"/>
</dbReference>
<evidence type="ECO:0000256" key="10">
    <source>
        <dbReference type="ARBA" id="ARBA00022960"/>
    </source>
</evidence>
<keyword evidence="21" id="KW-1185">Reference proteome</keyword>
<evidence type="ECO:0000256" key="8">
    <source>
        <dbReference type="ARBA" id="ARBA00022827"/>
    </source>
</evidence>
<comment type="pathway">
    <text evidence="4 16">Cell wall biogenesis; peptidoglycan biosynthesis.</text>
</comment>
<organism evidence="18 20">
    <name type="scientific">Holdemania massiliensis</name>
    <dbReference type="NCBI Taxonomy" id="1468449"/>
    <lineage>
        <taxon>Bacteria</taxon>
        <taxon>Bacillati</taxon>
        <taxon>Bacillota</taxon>
        <taxon>Erysipelotrichia</taxon>
        <taxon>Erysipelotrichales</taxon>
        <taxon>Erysipelotrichaceae</taxon>
        <taxon>Holdemania</taxon>
    </lineage>
</organism>
<dbReference type="EMBL" id="WKPJ01000033">
    <property type="protein sequence ID" value="MSA90723.1"/>
    <property type="molecule type" value="Genomic_DNA"/>
</dbReference>
<accession>A0A6N7SA03</accession>
<evidence type="ECO:0000256" key="1">
    <source>
        <dbReference type="ARBA" id="ARBA00001974"/>
    </source>
</evidence>
<dbReference type="NCBIfam" id="NF010480">
    <property type="entry name" value="PRK13905.1"/>
    <property type="match status" value="1"/>
</dbReference>
<evidence type="ECO:0000256" key="6">
    <source>
        <dbReference type="ARBA" id="ARBA00022618"/>
    </source>
</evidence>
<dbReference type="SUPFAM" id="SSF56194">
    <property type="entry name" value="Uridine diphospho-N-Acetylenolpyruvylglucosamine reductase, MurB, C-terminal domain"/>
    <property type="match status" value="1"/>
</dbReference>
<protein>
    <recommendedName>
        <fullName evidence="16">UDP-N-acetylenolpyruvoylglucosamine reductase</fullName>
        <ecNumber evidence="16">1.3.1.98</ecNumber>
    </recommendedName>
    <alternativeName>
        <fullName evidence="16">UDP-N-acetylmuramate dehydrogenase</fullName>
    </alternativeName>
</protein>
<evidence type="ECO:0000256" key="13">
    <source>
        <dbReference type="ARBA" id="ARBA00023306"/>
    </source>
</evidence>
<dbReference type="PROSITE" id="PS51387">
    <property type="entry name" value="FAD_PCMH"/>
    <property type="match status" value="1"/>
</dbReference>
<gene>
    <name evidence="16 18" type="primary">murB</name>
    <name evidence="19" type="ORF">GKD88_15105</name>
    <name evidence="18" type="ORF">GKE08_15435</name>
</gene>
<keyword evidence="14 16" id="KW-0961">Cell wall biogenesis/degradation</keyword>